<organism evidence="3 4">
    <name type="scientific">Novosphingobium aquiterrae</name>
    <dbReference type="NCBI Taxonomy" id="624388"/>
    <lineage>
        <taxon>Bacteria</taxon>
        <taxon>Pseudomonadati</taxon>
        <taxon>Pseudomonadota</taxon>
        <taxon>Alphaproteobacteria</taxon>
        <taxon>Sphingomonadales</taxon>
        <taxon>Sphingomonadaceae</taxon>
        <taxon>Novosphingobium</taxon>
    </lineage>
</organism>
<dbReference type="SMART" id="SM00869">
    <property type="entry name" value="Autotransporter"/>
    <property type="match status" value="1"/>
</dbReference>
<feature type="domain" description="Autotransporter" evidence="2">
    <location>
        <begin position="768"/>
        <end position="1033"/>
    </location>
</feature>
<reference evidence="3 4" key="1">
    <citation type="submission" date="2024-09" db="EMBL/GenBank/DDBJ databases">
        <authorList>
            <person name="Sun Q."/>
            <person name="Mori K."/>
        </authorList>
    </citation>
    <scope>NUCLEOTIDE SEQUENCE [LARGE SCALE GENOMIC DNA]</scope>
    <source>
        <strain evidence="3 4">NCAIM B.02537</strain>
    </source>
</reference>
<proteinExistence type="predicted"/>
<evidence type="ECO:0000256" key="1">
    <source>
        <dbReference type="SAM" id="SignalP"/>
    </source>
</evidence>
<gene>
    <name evidence="3" type="ORF">ACFFF7_12320</name>
</gene>
<dbReference type="PROSITE" id="PS51208">
    <property type="entry name" value="AUTOTRANSPORTER"/>
    <property type="match status" value="1"/>
</dbReference>
<keyword evidence="1" id="KW-0732">Signal</keyword>
<feature type="signal peptide" evidence="1">
    <location>
        <begin position="1"/>
        <end position="27"/>
    </location>
</feature>
<evidence type="ECO:0000313" key="3">
    <source>
        <dbReference type="EMBL" id="MFC0590201.1"/>
    </source>
</evidence>
<dbReference type="InterPro" id="IPR005546">
    <property type="entry name" value="Autotransporte_beta"/>
</dbReference>
<evidence type="ECO:0000313" key="4">
    <source>
        <dbReference type="Proteomes" id="UP001589943"/>
    </source>
</evidence>
<dbReference type="Gene3D" id="2.160.20.160">
    <property type="match status" value="1"/>
</dbReference>
<dbReference type="Gene3D" id="2.40.128.130">
    <property type="entry name" value="Autotransporter beta-domain"/>
    <property type="match status" value="1"/>
</dbReference>
<comment type="caution">
    <text evidence="3">The sequence shown here is derived from an EMBL/GenBank/DDBJ whole genome shotgun (WGS) entry which is preliminary data.</text>
</comment>
<dbReference type="Proteomes" id="UP001589943">
    <property type="component" value="Unassembled WGS sequence"/>
</dbReference>
<keyword evidence="4" id="KW-1185">Reference proteome</keyword>
<dbReference type="SUPFAM" id="SSF51126">
    <property type="entry name" value="Pectin lyase-like"/>
    <property type="match status" value="1"/>
</dbReference>
<accession>A0ABV6PK38</accession>
<dbReference type="InterPro" id="IPR036709">
    <property type="entry name" value="Autotransporte_beta_dom_sf"/>
</dbReference>
<dbReference type="InterPro" id="IPR011050">
    <property type="entry name" value="Pectin_lyase_fold/virulence"/>
</dbReference>
<feature type="chain" id="PRO_5046870087" evidence="1">
    <location>
        <begin position="28"/>
        <end position="1033"/>
    </location>
</feature>
<evidence type="ECO:0000259" key="2">
    <source>
        <dbReference type="PROSITE" id="PS51208"/>
    </source>
</evidence>
<dbReference type="NCBIfam" id="TIGR01414">
    <property type="entry name" value="autotrans_barl"/>
    <property type="match status" value="1"/>
</dbReference>
<protein>
    <submittedName>
        <fullName evidence="3">Autotransporter outer membrane beta-barrel domain-containing protein</fullName>
    </submittedName>
</protein>
<sequence>MKKTTLRLGVALTGSVSALAFASPAFANCDLTTPDTYTCVATTTTDTTLAVTPSVDRHAVLTVGAVTTPVQVVINGAVDGYGLAFTQGDTATNGIVVTNSGSIAVNAGNTATAGGNNGALAIVSNGTPVSYSGAGTISNLGIGDALQINASGSAVAVPITVNAGGLITSANGNGATLNAASTGSTINATFNGINAGSVGIAAQTTNGALTLNTGAIQAAGAGVTANSTTGTITTNVTGNVTSTGAPAAALLLTSTSGPINVNVTGGNVTNATSTAISADTAALATVNVAAGRTVSGATAIAAPNAAGSLTVVNNGTLTGTTAAVNSAAVTNLTNSTTGVINGGLILSAFNDIVTNNGTLSLSGTSDFGLGADRLTNNGTATLAGTVGFGGGDDTLVNTAGHTLTISGTTDLGAGLDTVTNAGTLNVTGSLLAGDNADSVVNQGTMTVASGATVDLGLGDDTLNNTGTLTVTGTLLGGDGNDTLINATGATTTIAGTANLGLGNDTITNAGTFNVTGTLNTGDGNDTLNNSGTYSISGTQDFGIGTDAVNNTGTFNVTGTGNLANLETFSNSAAGVVNFASGSSLTAGAATTFTNSGRFNAEAGPVNIVTPTFTNAATGIIDMQDGANGDVTTITGNYVGTAGSRVVIDANADLTASDRLVVTGNISGTSTLAVAYLGTAATFNPTGALVVDGAGTTAAGSFVLDPASVNNGLLTYALDQRGSDYYLSSNFNAGVTGLAPLARMGSDMWYQSFDAYHDGIAGRHGVRQNNNTPFGVWGNMYWSRDKWGDVAATSTLFGQNLSYSSEVENHRRGAQGGVDIGFGGFTVGITGGYEHNKANNGTFADYDVEGYNYGAYALFGSEAGIYGGVMYKRDNYDVRYSDNVRGFQQEFNNAHSDGWDGELGFRTGGETVKFDLNAGLSWVKTKIDPVTLYGSTFSYDDAESMRGRLGARIILPQTLGAFVGVKAFHEFKKDNEALFITSGTTTGALLPDPRGTTIRVEGGLGGDAKGGPLLTVWGDFGDSKGLGVRAGFRF</sequence>
<dbReference type="EMBL" id="JBHLTL010000006">
    <property type="protein sequence ID" value="MFC0590201.1"/>
    <property type="molecule type" value="Genomic_DNA"/>
</dbReference>
<name>A0ABV6PK38_9SPHN</name>
<dbReference type="SUPFAM" id="SSF103515">
    <property type="entry name" value="Autotransporter"/>
    <property type="match status" value="1"/>
</dbReference>
<dbReference type="InterPro" id="IPR006315">
    <property type="entry name" value="OM_autotransptr_brl_dom"/>
</dbReference>